<comment type="similarity">
    <text evidence="1">Belongs to the CdaR family.</text>
</comment>
<reference evidence="6" key="1">
    <citation type="journal article" date="2019" name="Int. J. Syst. Evol. Microbiol.">
        <title>The Global Catalogue of Microorganisms (GCM) 10K type strain sequencing project: providing services to taxonomists for standard genome sequencing and annotation.</title>
        <authorList>
            <consortium name="The Broad Institute Genomics Platform"/>
            <consortium name="The Broad Institute Genome Sequencing Center for Infectious Disease"/>
            <person name="Wu L."/>
            <person name="Ma J."/>
        </authorList>
    </citation>
    <scope>NUCLEOTIDE SEQUENCE [LARGE SCALE GENOMIC DNA]</scope>
    <source>
        <strain evidence="6">JCM 16702</strain>
    </source>
</reference>
<feature type="domain" description="CdaR GGDEF-like" evidence="4">
    <location>
        <begin position="353"/>
        <end position="485"/>
    </location>
</feature>
<evidence type="ECO:0000256" key="1">
    <source>
        <dbReference type="ARBA" id="ARBA00006754"/>
    </source>
</evidence>
<feature type="compositionally biased region" description="Basic and acidic residues" evidence="2">
    <location>
        <begin position="631"/>
        <end position="649"/>
    </location>
</feature>
<proteinExistence type="inferred from homology"/>
<dbReference type="InterPro" id="IPR051448">
    <property type="entry name" value="CdaR-like_regulators"/>
</dbReference>
<feature type="compositionally biased region" description="Low complexity" evidence="2">
    <location>
        <begin position="17"/>
        <end position="28"/>
    </location>
</feature>
<evidence type="ECO:0000259" key="4">
    <source>
        <dbReference type="Pfam" id="PF17853"/>
    </source>
</evidence>
<dbReference type="PANTHER" id="PTHR33744:SF1">
    <property type="entry name" value="DNA-BINDING TRANSCRIPTIONAL ACTIVATOR ADER"/>
    <property type="match status" value="1"/>
</dbReference>
<dbReference type="Gene3D" id="3.30.450.40">
    <property type="match status" value="1"/>
</dbReference>
<dbReference type="PANTHER" id="PTHR33744">
    <property type="entry name" value="CARBOHYDRATE DIACID REGULATOR"/>
    <property type="match status" value="1"/>
</dbReference>
<feature type="region of interest" description="Disordered" evidence="2">
    <location>
        <begin position="230"/>
        <end position="274"/>
    </location>
</feature>
<feature type="compositionally biased region" description="Low complexity" evidence="2">
    <location>
        <begin position="239"/>
        <end position="257"/>
    </location>
</feature>
<sequence>MAHQHAETASPDHLGDAPGTAPGRAVPAAAPPPGDDGAGAEGRITVGALLAEPLLRGGLVAGAAGLDRRVAWCLPLSETRRYAEDTAGAADLPGIAVHLPATVLAAAEGADGPGALVQELARRGAAALLAWQPPGTWSDLKAAARAADRAGIPLLCLREEADYRAVSRLVGQKALAQTSHVLEYGARVHRTLADVLARGTGVPAMAHAIASLSRCPVLILDEDGERLAWEEPPDGAASDPGPIIAALPPAGSPSAAGDGAGGGAHPVELDLRPGPGRDPVRVLVTPIVVGGEPYGRLVMIERSWPPDEHDLAQHRVIAEHGATLTGSEMLRQRSVRAAEERARGDFVEALVHGRFADPYELGARARHHGFDVTGHFAVHVVAASSLLPVGRDYLRHTLTAARIAQSMEPEGTTLTAAIGSTIVVIRQLASDDDPLAGRQEAGRFARRLRRRLLDALGDDLRVTHGRPGRGAAGVATSYYEARLAMGLAWHTGADHVCGYDDLRVFAALKEAAGSAEGQVFARETLSPLRQAGGDDLEAIVLAYIRASGNLNAAARSLNLHRNTMLYKLDRASRALRMDIRTAEAQFMFWLAHHIETLSSVTQTLADELSPPAGDAQGRTPGDGGEAARTARAREGRDGPGRRRTPRADT</sequence>
<dbReference type="InterPro" id="IPR029016">
    <property type="entry name" value="GAF-like_dom_sf"/>
</dbReference>
<dbReference type="Pfam" id="PF13556">
    <property type="entry name" value="HTH_30"/>
    <property type="match status" value="1"/>
</dbReference>
<dbReference type="InterPro" id="IPR042070">
    <property type="entry name" value="PucR_C-HTH_sf"/>
</dbReference>
<dbReference type="SUPFAM" id="SSF46689">
    <property type="entry name" value="Homeodomain-like"/>
    <property type="match status" value="1"/>
</dbReference>
<evidence type="ECO:0000256" key="2">
    <source>
        <dbReference type="SAM" id="MobiDB-lite"/>
    </source>
</evidence>
<protein>
    <submittedName>
        <fullName evidence="5">Helix-turn-helix domain-containing protein</fullName>
    </submittedName>
</protein>
<dbReference type="InterPro" id="IPR009057">
    <property type="entry name" value="Homeodomain-like_sf"/>
</dbReference>
<evidence type="ECO:0000313" key="5">
    <source>
        <dbReference type="EMBL" id="GAA4056142.1"/>
    </source>
</evidence>
<dbReference type="InterPro" id="IPR041522">
    <property type="entry name" value="CdaR_GGDEF"/>
</dbReference>
<feature type="domain" description="PucR C-terminal helix-turn-helix" evidence="3">
    <location>
        <begin position="540"/>
        <end position="593"/>
    </location>
</feature>
<comment type="caution">
    <text evidence="5">The sequence shown here is derived from an EMBL/GenBank/DDBJ whole genome shotgun (WGS) entry which is preliminary data.</text>
</comment>
<feature type="region of interest" description="Disordered" evidence="2">
    <location>
        <begin position="1"/>
        <end position="40"/>
    </location>
</feature>
<accession>A0ABP7UZW3</accession>
<keyword evidence="6" id="KW-1185">Reference proteome</keyword>
<evidence type="ECO:0000259" key="3">
    <source>
        <dbReference type="Pfam" id="PF13556"/>
    </source>
</evidence>
<dbReference type="EMBL" id="BAAAZG010000001">
    <property type="protein sequence ID" value="GAA4056142.1"/>
    <property type="molecule type" value="Genomic_DNA"/>
</dbReference>
<dbReference type="Gene3D" id="1.10.10.2840">
    <property type="entry name" value="PucR C-terminal helix-turn-helix domain"/>
    <property type="match status" value="1"/>
</dbReference>
<dbReference type="InterPro" id="IPR025736">
    <property type="entry name" value="PucR_C-HTH_dom"/>
</dbReference>
<dbReference type="RefSeq" id="WP_344939778.1">
    <property type="nucleotide sequence ID" value="NZ_BAAAZG010000001.1"/>
</dbReference>
<dbReference type="Proteomes" id="UP001500683">
    <property type="component" value="Unassembled WGS sequence"/>
</dbReference>
<name>A0ABP7UZW3_9ACTN</name>
<evidence type="ECO:0000313" key="6">
    <source>
        <dbReference type="Proteomes" id="UP001500683"/>
    </source>
</evidence>
<organism evidence="5 6">
    <name type="scientific">Actinomadura miaoliensis</name>
    <dbReference type="NCBI Taxonomy" id="430685"/>
    <lineage>
        <taxon>Bacteria</taxon>
        <taxon>Bacillati</taxon>
        <taxon>Actinomycetota</taxon>
        <taxon>Actinomycetes</taxon>
        <taxon>Streptosporangiales</taxon>
        <taxon>Thermomonosporaceae</taxon>
        <taxon>Actinomadura</taxon>
    </lineage>
</organism>
<feature type="region of interest" description="Disordered" evidence="2">
    <location>
        <begin position="607"/>
        <end position="649"/>
    </location>
</feature>
<dbReference type="Pfam" id="PF17853">
    <property type="entry name" value="GGDEF_2"/>
    <property type="match status" value="1"/>
</dbReference>
<gene>
    <name evidence="5" type="ORF">GCM10022214_04550</name>
</gene>